<feature type="transmembrane region" description="Helical" evidence="9">
    <location>
        <begin position="178"/>
        <end position="200"/>
    </location>
</feature>
<feature type="transmembrane region" description="Helical" evidence="9">
    <location>
        <begin position="229"/>
        <end position="253"/>
    </location>
</feature>
<organism evidence="11 12">
    <name type="scientific">Marinilactibacillus psychrotolerans 42ea</name>
    <dbReference type="NCBI Taxonomy" id="1255609"/>
    <lineage>
        <taxon>Bacteria</taxon>
        <taxon>Bacillati</taxon>
        <taxon>Bacillota</taxon>
        <taxon>Bacilli</taxon>
        <taxon>Lactobacillales</taxon>
        <taxon>Carnobacteriaceae</taxon>
        <taxon>Marinilactibacillus</taxon>
    </lineage>
</organism>
<dbReference type="GO" id="GO:0005886">
    <property type="term" value="C:plasma membrane"/>
    <property type="evidence" value="ECO:0007669"/>
    <property type="project" value="UniProtKB-SubCell"/>
</dbReference>
<accession>A0A1R4KIS0</accession>
<dbReference type="Proteomes" id="UP000195611">
    <property type="component" value="Unassembled WGS sequence"/>
</dbReference>
<feature type="transmembrane region" description="Helical" evidence="9">
    <location>
        <begin position="104"/>
        <end position="123"/>
    </location>
</feature>
<keyword evidence="5 9" id="KW-0812">Transmembrane</keyword>
<dbReference type="EMBL" id="FUKW01000148">
    <property type="protein sequence ID" value="SJN44276.1"/>
    <property type="molecule type" value="Genomic_DNA"/>
</dbReference>
<dbReference type="PANTHER" id="PTHR33989:SF11">
    <property type="entry name" value="LICHENAN PERMEASE IIC COMPONENT"/>
    <property type="match status" value="1"/>
</dbReference>
<dbReference type="AlphaFoldDB" id="A0A1R4KIS0"/>
<name>A0A1R4KIS0_9LACT</name>
<comment type="function">
    <text evidence="8">The phosphoenolpyruvate-dependent sugar phosphotransferase system (PTS), a major carbohydrate active -transport system, catalyzes the phosphorylation of incoming sugar substrates concomitant with their translocation across the cell membrane.</text>
</comment>
<reference evidence="11 12" key="1">
    <citation type="submission" date="2017-02" db="EMBL/GenBank/DDBJ databases">
        <authorList>
            <person name="Peterson S.W."/>
        </authorList>
    </citation>
    <scope>NUCLEOTIDE SEQUENCE [LARGE SCALE GENOMIC DNA]</scope>
    <source>
        <strain evidence="11 12">42ea</strain>
    </source>
</reference>
<dbReference type="NCBIfam" id="TIGR00359">
    <property type="entry name" value="cello_pts_IIC"/>
    <property type="match status" value="1"/>
</dbReference>
<feature type="transmembrane region" description="Helical" evidence="9">
    <location>
        <begin position="135"/>
        <end position="157"/>
    </location>
</feature>
<evidence type="ECO:0000256" key="1">
    <source>
        <dbReference type="ARBA" id="ARBA00004651"/>
    </source>
</evidence>
<evidence type="ECO:0000259" key="10">
    <source>
        <dbReference type="PROSITE" id="PS51105"/>
    </source>
</evidence>
<protein>
    <recommendedName>
        <fullName evidence="8">Permease IIC component</fullName>
    </recommendedName>
</protein>
<dbReference type="RefSeq" id="WP_087060002.1">
    <property type="nucleotide sequence ID" value="NZ_FUKW01000148.1"/>
</dbReference>
<evidence type="ECO:0000256" key="4">
    <source>
        <dbReference type="ARBA" id="ARBA00022597"/>
    </source>
</evidence>
<dbReference type="GO" id="GO:0009401">
    <property type="term" value="P:phosphoenolpyruvate-dependent sugar phosphotransferase system"/>
    <property type="evidence" value="ECO:0007669"/>
    <property type="project" value="InterPro"/>
</dbReference>
<evidence type="ECO:0000256" key="3">
    <source>
        <dbReference type="ARBA" id="ARBA00022475"/>
    </source>
</evidence>
<feature type="transmembrane region" description="Helical" evidence="9">
    <location>
        <begin position="393"/>
        <end position="411"/>
    </location>
</feature>
<keyword evidence="2 8" id="KW-0813">Transport</keyword>
<dbReference type="Pfam" id="PF02378">
    <property type="entry name" value="PTS_EIIC"/>
    <property type="match status" value="1"/>
</dbReference>
<evidence type="ECO:0000313" key="11">
    <source>
        <dbReference type="EMBL" id="SJN44276.1"/>
    </source>
</evidence>
<dbReference type="InterPro" id="IPR004796">
    <property type="entry name" value="PTS_IIC_cello"/>
</dbReference>
<evidence type="ECO:0000256" key="2">
    <source>
        <dbReference type="ARBA" id="ARBA00022448"/>
    </source>
</evidence>
<evidence type="ECO:0000256" key="7">
    <source>
        <dbReference type="ARBA" id="ARBA00023136"/>
    </source>
</evidence>
<gene>
    <name evidence="11" type="ORF">FM115_10485</name>
</gene>
<keyword evidence="3 8" id="KW-1003">Cell membrane</keyword>
<dbReference type="GO" id="GO:1901264">
    <property type="term" value="P:carbohydrate derivative transport"/>
    <property type="evidence" value="ECO:0007669"/>
    <property type="project" value="TreeGrafter"/>
</dbReference>
<evidence type="ECO:0000256" key="6">
    <source>
        <dbReference type="ARBA" id="ARBA00022989"/>
    </source>
</evidence>
<proteinExistence type="predicted"/>
<comment type="subcellular location">
    <subcellularLocation>
        <location evidence="1">Cell membrane</location>
        <topology evidence="1">Multi-pass membrane protein</topology>
    </subcellularLocation>
</comment>
<dbReference type="InterPro" id="IPR004501">
    <property type="entry name" value="PTS_EIIC_3"/>
</dbReference>
<keyword evidence="7 8" id="KW-0472">Membrane</keyword>
<feature type="transmembrane region" description="Helical" evidence="9">
    <location>
        <begin position="341"/>
        <end position="363"/>
    </location>
</feature>
<feature type="transmembrane region" description="Helical" evidence="9">
    <location>
        <begin position="286"/>
        <end position="306"/>
    </location>
</feature>
<feature type="domain" description="PTS EIIC type-3" evidence="10">
    <location>
        <begin position="8"/>
        <end position="410"/>
    </location>
</feature>
<dbReference type="InterPro" id="IPR003352">
    <property type="entry name" value="PTS_EIIC"/>
</dbReference>
<dbReference type="NCBIfam" id="TIGR00410">
    <property type="entry name" value="lacE"/>
    <property type="match status" value="1"/>
</dbReference>
<keyword evidence="11" id="KW-0808">Transferase</keyword>
<feature type="transmembrane region" description="Helical" evidence="9">
    <location>
        <begin position="73"/>
        <end position="92"/>
    </location>
</feature>
<dbReference type="PIRSF" id="PIRSF006351">
    <property type="entry name" value="PTS_EIIC-Cellobiose"/>
    <property type="match status" value="1"/>
</dbReference>
<keyword evidence="6 9" id="KW-1133">Transmembrane helix</keyword>
<evidence type="ECO:0000313" key="12">
    <source>
        <dbReference type="Proteomes" id="UP000195611"/>
    </source>
</evidence>
<dbReference type="InterPro" id="IPR051088">
    <property type="entry name" value="PTS_Sugar-EIIC/EIIB"/>
</dbReference>
<evidence type="ECO:0000256" key="8">
    <source>
        <dbReference type="PIRNR" id="PIRNR006351"/>
    </source>
</evidence>
<keyword evidence="4 8" id="KW-0762">Sugar transport</keyword>
<dbReference type="PANTHER" id="PTHR33989">
    <property type="match status" value="1"/>
</dbReference>
<dbReference type="GO" id="GO:0008982">
    <property type="term" value="F:protein-N(PI)-phosphohistidine-sugar phosphotransferase activity"/>
    <property type="evidence" value="ECO:0007669"/>
    <property type="project" value="UniProtKB-UniRule"/>
</dbReference>
<evidence type="ECO:0000256" key="9">
    <source>
        <dbReference type="SAM" id="Phobius"/>
    </source>
</evidence>
<sequence>MEKALNKLSDILSPIAFKLDANRYLSAVKAGFFGAMSLLIIGSIFLLFANIPIEGYPEFMEGVLGFNWDTYFMVPYNMTMEIMTPFVMVGIAKSLANYYKVDDIGAILLALVSFFILTPSIVTAEGATGIPTLNLSASGLFVGMIAAVLSTEIYRWVIQKGWIIKMPDSVPSNVARSFSALVPGLIVIILFNFVRIGFSFTPYETAHAFIFQILQTPLLALARTLPTTFIIFIFEGLLWSFGIHGSNIIGAVMNPIWLNLTAENAAALKIGAELPNIINAQFYGNFVKIGGAGATLALALCVLIFAKSQQYKTLGRLAIVPGLFNINEPLIFGLPIVLNPVMIIPFLIMPLLMAGMTYAAMAIDLVPYTNGANIPWTTPQIISGFLLSGWRGAVLQVFQIGVSAVVYYPFFRIIDQKAYKLETDGTDGIEQVEAGAVQAKQPTEA</sequence>
<feature type="transmembrane region" description="Helical" evidence="9">
    <location>
        <begin position="32"/>
        <end position="53"/>
    </location>
</feature>
<evidence type="ECO:0000256" key="5">
    <source>
        <dbReference type="ARBA" id="ARBA00022692"/>
    </source>
</evidence>
<dbReference type="PROSITE" id="PS51105">
    <property type="entry name" value="PTS_EIIC_TYPE_3"/>
    <property type="match status" value="1"/>
</dbReference>